<organism evidence="3 4">
    <name type="scientific">Callorhinchus milii</name>
    <name type="common">Ghost shark</name>
    <dbReference type="NCBI Taxonomy" id="7868"/>
    <lineage>
        <taxon>Eukaryota</taxon>
        <taxon>Metazoa</taxon>
        <taxon>Chordata</taxon>
        <taxon>Craniata</taxon>
        <taxon>Vertebrata</taxon>
        <taxon>Chondrichthyes</taxon>
        <taxon>Holocephali</taxon>
        <taxon>Chimaeriformes</taxon>
        <taxon>Callorhinchidae</taxon>
        <taxon>Callorhinchus</taxon>
    </lineage>
</organism>
<keyword evidence="1" id="KW-0812">Transmembrane</keyword>
<keyword evidence="4" id="KW-1185">Reference proteome</keyword>
<protein>
    <submittedName>
        <fullName evidence="3">Osteoclastosis associated transmembrane protein 1</fullName>
    </submittedName>
</protein>
<evidence type="ECO:0000313" key="4">
    <source>
        <dbReference type="Proteomes" id="UP000314986"/>
    </source>
</evidence>
<name>A0A4W3IYM6_CALMI</name>
<sequence>MAGVAVLMAVLLSSVWGRGLGRLAAAAAGEPLGGMSPVGGGVSLVAEELLWDRLVVGPLAASQGGVGGGGGGSAPSWRLSWPLASAPPLLEELAVDESCRELLRDFANSCASLVDCALKNARPPKDLIEFFHNRLLKHYSMKFSGNISCSTQLLRSDRLQLVLKLYRFLQEIWSKSNCDACLNESKTELSADSLIFKKMLNNSLNCFEQYSSDHPNHNGQPSNLSILCTNCKESYKNLTAWYNKMQKNQNLCIDIEDAMNLTRQLWSKTYNCTVPCSDTIPVIAVSVFLLFLPVIFYLSSFLHSEQKKWKLIQPKRLKTYSSVLNIQDQSSCSSAIT</sequence>
<reference evidence="3" key="4">
    <citation type="submission" date="2025-08" db="UniProtKB">
        <authorList>
            <consortium name="Ensembl"/>
        </authorList>
    </citation>
    <scope>IDENTIFICATION</scope>
</reference>
<evidence type="ECO:0000256" key="2">
    <source>
        <dbReference type="SAM" id="SignalP"/>
    </source>
</evidence>
<dbReference type="Proteomes" id="UP000314986">
    <property type="component" value="Unassembled WGS sequence"/>
</dbReference>
<dbReference type="PANTHER" id="PTHR15644:SF2">
    <property type="entry name" value="OSTEOPETROSIS-ASSOCIATED TRANSMEMBRANE PROTEIN 1"/>
    <property type="match status" value="1"/>
</dbReference>
<keyword evidence="1" id="KW-1133">Transmembrane helix</keyword>
<reference evidence="4" key="2">
    <citation type="journal article" date="2007" name="PLoS Biol.">
        <title>Survey sequencing and comparative analysis of the elephant shark (Callorhinchus milii) genome.</title>
        <authorList>
            <person name="Venkatesh B."/>
            <person name="Kirkness E.F."/>
            <person name="Loh Y.H."/>
            <person name="Halpern A.L."/>
            <person name="Lee A.P."/>
            <person name="Johnson J."/>
            <person name="Dandona N."/>
            <person name="Viswanathan L.D."/>
            <person name="Tay A."/>
            <person name="Venter J.C."/>
            <person name="Strausberg R.L."/>
            <person name="Brenner S."/>
        </authorList>
    </citation>
    <scope>NUCLEOTIDE SEQUENCE [LARGE SCALE GENOMIC DNA]</scope>
</reference>
<keyword evidence="2" id="KW-0732">Signal</keyword>
<keyword evidence="1" id="KW-0472">Membrane</keyword>
<dbReference type="PANTHER" id="PTHR15644">
    <property type="entry name" value="OSTEOPETROSIS ASSOCIATED TRANSMEMBRANE PROTEIN 1"/>
    <property type="match status" value="1"/>
</dbReference>
<feature type="signal peptide" evidence="2">
    <location>
        <begin position="1"/>
        <end position="17"/>
    </location>
</feature>
<dbReference type="InterPro" id="IPR019172">
    <property type="entry name" value="Osteopetrosis-assoc_TM_1"/>
</dbReference>
<accession>A0A4W3IYM6</accession>
<dbReference type="Pfam" id="PF09777">
    <property type="entry name" value="OSTMP1"/>
    <property type="match status" value="1"/>
</dbReference>
<reference evidence="3" key="5">
    <citation type="submission" date="2025-09" db="UniProtKB">
        <authorList>
            <consortium name="Ensembl"/>
        </authorList>
    </citation>
    <scope>IDENTIFICATION</scope>
</reference>
<dbReference type="GeneTree" id="ENSGT00390000012341"/>
<evidence type="ECO:0000256" key="1">
    <source>
        <dbReference type="SAM" id="Phobius"/>
    </source>
</evidence>
<dbReference type="AlphaFoldDB" id="A0A4W3IYM6"/>
<evidence type="ECO:0000313" key="3">
    <source>
        <dbReference type="Ensembl" id="ENSCMIP00000035764.1"/>
    </source>
</evidence>
<feature type="transmembrane region" description="Helical" evidence="1">
    <location>
        <begin position="280"/>
        <end position="302"/>
    </location>
</feature>
<dbReference type="FunCoup" id="A0A4W3IYM6">
    <property type="interactions" value="290"/>
</dbReference>
<dbReference type="STRING" id="7868.ENSCMIP00000035764"/>
<dbReference type="Ensembl" id="ENSCMIT00000036293.1">
    <property type="protein sequence ID" value="ENSCMIP00000035764.1"/>
    <property type="gene ID" value="ENSCMIG00000015122.1"/>
</dbReference>
<dbReference type="OMA" id="FQQVASK"/>
<reference evidence="4" key="1">
    <citation type="journal article" date="2006" name="Science">
        <title>Ancient noncoding elements conserved in the human genome.</title>
        <authorList>
            <person name="Venkatesh B."/>
            <person name="Kirkness E.F."/>
            <person name="Loh Y.H."/>
            <person name="Halpern A.L."/>
            <person name="Lee A.P."/>
            <person name="Johnson J."/>
            <person name="Dandona N."/>
            <person name="Viswanathan L.D."/>
            <person name="Tay A."/>
            <person name="Venter J.C."/>
            <person name="Strausberg R.L."/>
            <person name="Brenner S."/>
        </authorList>
    </citation>
    <scope>NUCLEOTIDE SEQUENCE [LARGE SCALE GENOMIC DNA]</scope>
</reference>
<dbReference type="InParanoid" id="A0A4W3IYM6"/>
<proteinExistence type="predicted"/>
<dbReference type="GO" id="GO:0005829">
    <property type="term" value="C:cytosol"/>
    <property type="evidence" value="ECO:0007669"/>
    <property type="project" value="TreeGrafter"/>
</dbReference>
<reference evidence="4" key="3">
    <citation type="journal article" date="2014" name="Nature">
        <title>Elephant shark genome provides unique insights into gnathostome evolution.</title>
        <authorList>
            <consortium name="International Elephant Shark Genome Sequencing Consortium"/>
            <person name="Venkatesh B."/>
            <person name="Lee A.P."/>
            <person name="Ravi V."/>
            <person name="Maurya A.K."/>
            <person name="Lian M.M."/>
            <person name="Swann J.B."/>
            <person name="Ohta Y."/>
            <person name="Flajnik M.F."/>
            <person name="Sutoh Y."/>
            <person name="Kasahara M."/>
            <person name="Hoon S."/>
            <person name="Gangu V."/>
            <person name="Roy S.W."/>
            <person name="Irimia M."/>
            <person name="Korzh V."/>
            <person name="Kondrychyn I."/>
            <person name="Lim Z.W."/>
            <person name="Tay B.H."/>
            <person name="Tohari S."/>
            <person name="Kong K.W."/>
            <person name="Ho S."/>
            <person name="Lorente-Galdos B."/>
            <person name="Quilez J."/>
            <person name="Marques-Bonet T."/>
            <person name="Raney B.J."/>
            <person name="Ingham P.W."/>
            <person name="Tay A."/>
            <person name="Hillier L.W."/>
            <person name="Minx P."/>
            <person name="Boehm T."/>
            <person name="Wilson R.K."/>
            <person name="Brenner S."/>
            <person name="Warren W.C."/>
        </authorList>
    </citation>
    <scope>NUCLEOTIDE SEQUENCE [LARGE SCALE GENOMIC DNA]</scope>
</reference>
<feature type="chain" id="PRO_5021332989" evidence="2">
    <location>
        <begin position="18"/>
        <end position="337"/>
    </location>
</feature>